<evidence type="ECO:0000256" key="1">
    <source>
        <dbReference type="SAM" id="Phobius"/>
    </source>
</evidence>
<feature type="transmembrane region" description="Helical" evidence="1">
    <location>
        <begin position="34"/>
        <end position="54"/>
    </location>
</feature>
<sequence length="122" mass="13107">MVITISQFSFAQQQNISHDTNTYLKKSLKQKRTANILAITGGALFLSGAIITGSDQNDFLISQQQFLGLAISAAGIISGLISVPFYVAASKNKSISRRMSPAAGSFKTNGEHYFTAGIKIDF</sequence>
<protein>
    <submittedName>
        <fullName evidence="2">Uncharacterized protein</fullName>
    </submittedName>
</protein>
<keyword evidence="1" id="KW-1133">Transmembrane helix</keyword>
<comment type="caution">
    <text evidence="2">The sequence shown here is derived from an EMBL/GenBank/DDBJ whole genome shotgun (WGS) entry which is preliminary data.</text>
</comment>
<keyword evidence="1" id="KW-0812">Transmembrane</keyword>
<evidence type="ECO:0000313" key="2">
    <source>
        <dbReference type="EMBL" id="ROI09072.1"/>
    </source>
</evidence>
<reference evidence="3" key="1">
    <citation type="submission" date="2018-11" db="EMBL/GenBank/DDBJ databases">
        <title>Proposal to divide the Flavobacteriaceae and reorganize its genera based on Amino Acid Identity values calculated from whole genome sequences.</title>
        <authorList>
            <person name="Nicholson A.C."/>
            <person name="Gulvik C.A."/>
            <person name="Whitney A.M."/>
            <person name="Humrighouse B.W."/>
            <person name="Bell M."/>
            <person name="Holmes B."/>
            <person name="Steigerwalt A."/>
            <person name="Villarma A."/>
            <person name="Sheth M."/>
            <person name="Batra D."/>
            <person name="Pryor J."/>
            <person name="Bernardet J.-F."/>
            <person name="Hugo C."/>
            <person name="Kampfer P."/>
            <person name="Newman J."/>
            <person name="Mcquiston J.R."/>
        </authorList>
    </citation>
    <scope>NUCLEOTIDE SEQUENCE [LARGE SCALE GENOMIC DNA]</scope>
    <source>
        <strain evidence="3">H3056</strain>
    </source>
</reference>
<proteinExistence type="predicted"/>
<dbReference type="Proteomes" id="UP000270224">
    <property type="component" value="Unassembled WGS sequence"/>
</dbReference>
<dbReference type="EMBL" id="RJUG01000003">
    <property type="protein sequence ID" value="ROI09072.1"/>
    <property type="molecule type" value="Genomic_DNA"/>
</dbReference>
<feature type="transmembrane region" description="Helical" evidence="1">
    <location>
        <begin position="66"/>
        <end position="89"/>
    </location>
</feature>
<name>A0A3N0WVI3_9FLAO</name>
<dbReference type="AlphaFoldDB" id="A0A3N0WVI3"/>
<keyword evidence="1" id="KW-0472">Membrane</keyword>
<evidence type="ECO:0000313" key="3">
    <source>
        <dbReference type="Proteomes" id="UP000270224"/>
    </source>
</evidence>
<accession>A0A3N0WVI3</accession>
<organism evidence="2 3">
    <name type="scientific">Kaistella daneshvariae</name>
    <dbReference type="NCBI Taxonomy" id="2487074"/>
    <lineage>
        <taxon>Bacteria</taxon>
        <taxon>Pseudomonadati</taxon>
        <taxon>Bacteroidota</taxon>
        <taxon>Flavobacteriia</taxon>
        <taxon>Flavobacteriales</taxon>
        <taxon>Weeksellaceae</taxon>
        <taxon>Chryseobacterium group</taxon>
        <taxon>Kaistella</taxon>
    </lineage>
</organism>
<gene>
    <name evidence="2" type="ORF">EGI11_06565</name>
</gene>
<reference evidence="3" key="2">
    <citation type="submission" date="2018-11" db="EMBL/GenBank/DDBJ databases">
        <title>Proposal to divide the Flavobacteriaceae and reorganize its genera based on Amino Acid Identity values calculated from whole genome sequences.</title>
        <authorList>
            <person name="Nicholson A.C."/>
            <person name="Gulvik C.A."/>
            <person name="Whitney A.M."/>
            <person name="Humrighouse B.W."/>
            <person name="Bell M."/>
            <person name="Holmens B."/>
            <person name="Steigerwalt A."/>
            <person name="Villarma A."/>
            <person name="Sheth M."/>
            <person name="Batra D."/>
            <person name="Pryor J."/>
            <person name="Bernardet J.-F."/>
            <person name="Hugo C."/>
            <person name="Kampfer P."/>
            <person name="Newman J."/>
            <person name="Mcquiston J.R."/>
        </authorList>
    </citation>
    <scope>NUCLEOTIDE SEQUENCE [LARGE SCALE GENOMIC DNA]</scope>
    <source>
        <strain evidence="3">H3056</strain>
    </source>
</reference>